<evidence type="ECO:0000313" key="3">
    <source>
        <dbReference type="Proteomes" id="UP000284598"/>
    </source>
</evidence>
<evidence type="ECO:0000313" key="2">
    <source>
        <dbReference type="EMBL" id="RHA82103.1"/>
    </source>
</evidence>
<dbReference type="InterPro" id="IPR036086">
    <property type="entry name" value="ParB/Sulfiredoxin_sf"/>
</dbReference>
<accession>A0A413TAS4</accession>
<reference evidence="3 4" key="1">
    <citation type="submission" date="2018-08" db="EMBL/GenBank/DDBJ databases">
        <title>A genome reference for cultivated species of the human gut microbiota.</title>
        <authorList>
            <person name="Zou Y."/>
            <person name="Xue W."/>
            <person name="Luo G."/>
        </authorList>
    </citation>
    <scope>NUCLEOTIDE SEQUENCE [LARGE SCALE GENOMIC DNA]</scope>
    <source>
        <strain evidence="2 4">AM42-30</strain>
        <strain evidence="1 3">AM43-2</strain>
    </source>
</reference>
<comment type="caution">
    <text evidence="2">The sequence shown here is derived from an EMBL/GenBank/DDBJ whole genome shotgun (WGS) entry which is preliminary data.</text>
</comment>
<evidence type="ECO:0000313" key="4">
    <source>
        <dbReference type="Proteomes" id="UP000285740"/>
    </source>
</evidence>
<sequence length="170" mass="19979">MIFSALDDDKNLNGQVNFKMIENIKYGNLETAMEYCKRNRTEEWIQQFLRCDGHNVALADGLLIEERFYTGIVQFDITLLHNIKEGAPEYLSKKDDIDYFFSIVDEMVESTAYWNPPPLIIEFRSDNGFYVCDGRHRLEMFRQKNVKAIPAIVWTTGKDDYEKLKEIIKC</sequence>
<dbReference type="Gene3D" id="3.90.1530.10">
    <property type="entry name" value="Conserved hypothetical protein from pyrococcus furiosus pfu- 392566-001, ParB domain"/>
    <property type="match status" value="1"/>
</dbReference>
<dbReference type="Proteomes" id="UP000284598">
    <property type="component" value="Unassembled WGS sequence"/>
</dbReference>
<dbReference type="AlphaFoldDB" id="A0A413TAS4"/>
<evidence type="ECO:0000313" key="1">
    <source>
        <dbReference type="EMBL" id="RHA56063.1"/>
    </source>
</evidence>
<gene>
    <name evidence="2" type="ORF">DW918_00760</name>
    <name evidence="1" type="ORF">DW929_02975</name>
</gene>
<proteinExistence type="predicted"/>
<dbReference type="SUPFAM" id="SSF110849">
    <property type="entry name" value="ParB/Sulfiredoxin"/>
    <property type="match status" value="1"/>
</dbReference>
<organism evidence="2 4">
    <name type="scientific">Eubacterium ventriosum</name>
    <dbReference type="NCBI Taxonomy" id="39496"/>
    <lineage>
        <taxon>Bacteria</taxon>
        <taxon>Bacillati</taxon>
        <taxon>Bacillota</taxon>
        <taxon>Clostridia</taxon>
        <taxon>Eubacteriales</taxon>
        <taxon>Eubacteriaceae</taxon>
        <taxon>Eubacterium</taxon>
    </lineage>
</organism>
<dbReference type="EMBL" id="QSFO01000003">
    <property type="protein sequence ID" value="RHA56063.1"/>
    <property type="molecule type" value="Genomic_DNA"/>
</dbReference>
<dbReference type="EMBL" id="QSFV01000001">
    <property type="protein sequence ID" value="RHA82103.1"/>
    <property type="molecule type" value="Genomic_DNA"/>
</dbReference>
<evidence type="ECO:0008006" key="5">
    <source>
        <dbReference type="Google" id="ProtNLM"/>
    </source>
</evidence>
<dbReference type="Proteomes" id="UP000285740">
    <property type="component" value="Unassembled WGS sequence"/>
</dbReference>
<protein>
    <recommendedName>
        <fullName evidence="5">ParB/Sulfiredoxin domain-containing protein</fullName>
    </recommendedName>
</protein>
<name>A0A413TAS4_9FIRM</name>